<accession>A0A9W8DL99</accession>
<dbReference type="Proteomes" id="UP001150538">
    <property type="component" value="Unassembled WGS sequence"/>
</dbReference>
<gene>
    <name evidence="1" type="ORF">H4219_004581</name>
</gene>
<proteinExistence type="predicted"/>
<evidence type="ECO:0000313" key="1">
    <source>
        <dbReference type="EMBL" id="KAJ1914898.1"/>
    </source>
</evidence>
<dbReference type="AlphaFoldDB" id="A0A9W8DL99"/>
<sequence length="276" mass="31499">MEQPTAKSHYTTDSSYLVKDTLIWIKQIKEKAIFDDSHSLTCEFVAIKGFLIMYLATWHIGIHDACKHFMNTITVDDFKKLFQSFDSFEVMHFIGLFLHDDRYLIQACGAEPLAPRLFFPQQAEKINKILAGQGNFDARAKDELQTLIDGYLYGFSQCIDFILDDKFGHNGNTSQTEMDIMKDILGFITSSVSMKILHLKSYYDNLLEDERKLLRDEFNDCFEEDFKADYGGGTNTLYEDIQTFNPESITNINFGVGSVDLLLVHLGSCLEVGHSA</sequence>
<protein>
    <submittedName>
        <fullName evidence="1">Uncharacterized protein</fullName>
    </submittedName>
</protein>
<comment type="caution">
    <text evidence="1">The sequence shown here is derived from an EMBL/GenBank/DDBJ whole genome shotgun (WGS) entry which is preliminary data.</text>
</comment>
<reference evidence="1" key="1">
    <citation type="submission" date="2022-07" db="EMBL/GenBank/DDBJ databases">
        <title>Phylogenomic reconstructions and comparative analyses of Kickxellomycotina fungi.</title>
        <authorList>
            <person name="Reynolds N.K."/>
            <person name="Stajich J.E."/>
            <person name="Barry K."/>
            <person name="Grigoriev I.V."/>
            <person name="Crous P."/>
            <person name="Smith M.E."/>
        </authorList>
    </citation>
    <scope>NUCLEOTIDE SEQUENCE</scope>
    <source>
        <strain evidence="1">NBRC 100468</strain>
    </source>
</reference>
<name>A0A9W8DL99_9FUNG</name>
<dbReference type="EMBL" id="JANBPU010000174">
    <property type="protein sequence ID" value="KAJ1914898.1"/>
    <property type="molecule type" value="Genomic_DNA"/>
</dbReference>
<organism evidence="1 2">
    <name type="scientific">Mycoemilia scoparia</name>
    <dbReference type="NCBI Taxonomy" id="417184"/>
    <lineage>
        <taxon>Eukaryota</taxon>
        <taxon>Fungi</taxon>
        <taxon>Fungi incertae sedis</taxon>
        <taxon>Zoopagomycota</taxon>
        <taxon>Kickxellomycotina</taxon>
        <taxon>Kickxellomycetes</taxon>
        <taxon>Kickxellales</taxon>
        <taxon>Kickxellaceae</taxon>
        <taxon>Mycoemilia</taxon>
    </lineage>
</organism>
<keyword evidence="2" id="KW-1185">Reference proteome</keyword>
<evidence type="ECO:0000313" key="2">
    <source>
        <dbReference type="Proteomes" id="UP001150538"/>
    </source>
</evidence>